<gene>
    <name evidence="1" type="ORF">F5148DRAFT_1148222</name>
</gene>
<dbReference type="Proteomes" id="UP001207468">
    <property type="component" value="Unassembled WGS sequence"/>
</dbReference>
<evidence type="ECO:0000313" key="1">
    <source>
        <dbReference type="EMBL" id="KAI9509569.1"/>
    </source>
</evidence>
<comment type="caution">
    <text evidence="1">The sequence shown here is derived from an EMBL/GenBank/DDBJ whole genome shotgun (WGS) entry which is preliminary data.</text>
</comment>
<protein>
    <submittedName>
        <fullName evidence="1">Uncharacterized protein</fullName>
    </submittedName>
</protein>
<proteinExistence type="predicted"/>
<name>A0ACC0UCX9_9AGAM</name>
<accession>A0ACC0UCX9</accession>
<sequence>MPSLPLCGTPSLTLAVRMRGGGYAASARHCAGKQKPSATRAHVGSRMEGGCVLSVASSSPLRGGGPPTMRGIVKWPLGRADQKVMLGWHFDRMCRRWHVDFGRLPVRIREGNAEARRLGWRRGVGGKGGVYAYAALSGQEYQVRARGQTRTQGADHMKHQSRPFGLSSSHLPQIRDGRLTEKVTLTVVARSQGFQGDFPEPHSSVVGCKRYGAQMDDADCRSRTAKMTGFASGLLDPTLVKAQQKGGLALGTDVGSMTYAARVDAYRNA</sequence>
<dbReference type="EMBL" id="JAGFNK010000061">
    <property type="protein sequence ID" value="KAI9509569.1"/>
    <property type="molecule type" value="Genomic_DNA"/>
</dbReference>
<reference evidence="1" key="1">
    <citation type="submission" date="2021-03" db="EMBL/GenBank/DDBJ databases">
        <title>Evolutionary priming and transition to the ectomycorrhizal habit in an iconic lineage of mushroom-forming fungi: is preadaptation a requirement?</title>
        <authorList>
            <consortium name="DOE Joint Genome Institute"/>
            <person name="Looney B.P."/>
            <person name="Miyauchi S."/>
            <person name="Morin E."/>
            <person name="Drula E."/>
            <person name="Courty P.E."/>
            <person name="Chicoki N."/>
            <person name="Fauchery L."/>
            <person name="Kohler A."/>
            <person name="Kuo A."/>
            <person name="LaButti K."/>
            <person name="Pangilinan J."/>
            <person name="Lipzen A."/>
            <person name="Riley R."/>
            <person name="Andreopoulos W."/>
            <person name="He G."/>
            <person name="Johnson J."/>
            <person name="Barry K.W."/>
            <person name="Grigoriev I.V."/>
            <person name="Nagy L."/>
            <person name="Hibbett D."/>
            <person name="Henrissat B."/>
            <person name="Matheny P.B."/>
            <person name="Labbe J."/>
            <person name="Martin A.F."/>
        </authorList>
    </citation>
    <scope>NUCLEOTIDE SEQUENCE</scope>
    <source>
        <strain evidence="1">BPL698</strain>
    </source>
</reference>
<organism evidence="1 2">
    <name type="scientific">Russula earlei</name>
    <dbReference type="NCBI Taxonomy" id="71964"/>
    <lineage>
        <taxon>Eukaryota</taxon>
        <taxon>Fungi</taxon>
        <taxon>Dikarya</taxon>
        <taxon>Basidiomycota</taxon>
        <taxon>Agaricomycotina</taxon>
        <taxon>Agaricomycetes</taxon>
        <taxon>Russulales</taxon>
        <taxon>Russulaceae</taxon>
        <taxon>Russula</taxon>
    </lineage>
</organism>
<keyword evidence="2" id="KW-1185">Reference proteome</keyword>
<evidence type="ECO:0000313" key="2">
    <source>
        <dbReference type="Proteomes" id="UP001207468"/>
    </source>
</evidence>